<dbReference type="GO" id="GO:0031965">
    <property type="term" value="C:nuclear membrane"/>
    <property type="evidence" value="ECO:0007669"/>
    <property type="project" value="InterPro"/>
</dbReference>
<feature type="transmembrane region" description="Helical" evidence="1">
    <location>
        <begin position="27"/>
        <end position="48"/>
    </location>
</feature>
<dbReference type="STRING" id="1245769.A0A0C7NBQ2"/>
<keyword evidence="1" id="KW-0812">Transmembrane</keyword>
<keyword evidence="1" id="KW-1133">Transmembrane helix</keyword>
<dbReference type="EMBL" id="LN736365">
    <property type="protein sequence ID" value="CEP62988.1"/>
    <property type="molecule type" value="Genomic_DNA"/>
</dbReference>
<protein>
    <submittedName>
        <fullName evidence="3">LALA0S06e08460g1_1</fullName>
    </submittedName>
</protein>
<dbReference type="PANTHER" id="PTHR28136:SF5">
    <property type="entry name" value="NUCLEUS EXPORT PROTEIN BRR6"/>
    <property type="match status" value="1"/>
</dbReference>
<dbReference type="GeneID" id="34686476"/>
<dbReference type="GO" id="GO:0055088">
    <property type="term" value="P:lipid homeostasis"/>
    <property type="evidence" value="ECO:0007669"/>
    <property type="project" value="EnsemblFungi"/>
</dbReference>
<dbReference type="RefSeq" id="XP_022629210.1">
    <property type="nucleotide sequence ID" value="XM_022772070.1"/>
</dbReference>
<dbReference type="GO" id="GO:0006998">
    <property type="term" value="P:nuclear envelope organization"/>
    <property type="evidence" value="ECO:0007669"/>
    <property type="project" value="EnsemblFungi"/>
</dbReference>
<keyword evidence="4" id="KW-1185">Reference proteome</keyword>
<keyword evidence="1" id="KW-0472">Membrane</keyword>
<evidence type="ECO:0000313" key="4">
    <source>
        <dbReference type="Proteomes" id="UP000054304"/>
    </source>
</evidence>
<accession>A0A0C7NBQ2</accession>
<evidence type="ECO:0000259" key="2">
    <source>
        <dbReference type="SMART" id="SM01042"/>
    </source>
</evidence>
<evidence type="ECO:0000256" key="1">
    <source>
        <dbReference type="SAM" id="Phobius"/>
    </source>
</evidence>
<dbReference type="GO" id="GO:0006357">
    <property type="term" value="P:regulation of transcription by RNA polymerase II"/>
    <property type="evidence" value="ECO:0007669"/>
    <property type="project" value="EnsemblFungi"/>
</dbReference>
<dbReference type="PANTHER" id="PTHR28136">
    <property type="entry name" value="NUCLEUS EXPORT PROTEIN BRR6"/>
    <property type="match status" value="1"/>
</dbReference>
<dbReference type="InterPro" id="IPR018767">
    <property type="entry name" value="Brl1/Brr6_dom"/>
</dbReference>
<evidence type="ECO:0000313" key="3">
    <source>
        <dbReference type="EMBL" id="CEP62988.1"/>
    </source>
</evidence>
<dbReference type="OrthoDB" id="5961at2759"/>
<feature type="transmembrane region" description="Helical" evidence="1">
    <location>
        <begin position="139"/>
        <end position="157"/>
    </location>
</feature>
<feature type="domain" description="Brl1/Brr6" evidence="2">
    <location>
        <begin position="24"/>
        <end position="161"/>
    </location>
</feature>
<dbReference type="AlphaFoldDB" id="A0A0C7NBQ2"/>
<dbReference type="InterPro" id="IPR040202">
    <property type="entry name" value="Brl1/Brr6"/>
</dbReference>
<proteinExistence type="predicted"/>
<reference evidence="3 4" key="1">
    <citation type="submission" date="2014-12" db="EMBL/GenBank/DDBJ databases">
        <authorList>
            <person name="Neuveglise Cecile"/>
        </authorList>
    </citation>
    <scope>NUCLEOTIDE SEQUENCE [LARGE SCALE GENOMIC DNA]</scope>
    <source>
        <strain evidence="3 4">CBS 12615</strain>
    </source>
</reference>
<dbReference type="Proteomes" id="UP000054304">
    <property type="component" value="Unassembled WGS sequence"/>
</dbReference>
<gene>
    <name evidence="3" type="ORF">LALA0_S06e08460g</name>
</gene>
<dbReference type="Pfam" id="PF10104">
    <property type="entry name" value="Brr6_like_C_C"/>
    <property type="match status" value="1"/>
</dbReference>
<sequence>MTTKNNDVGFQKRSPSCWTDPKLLSGYVQLIFNTLIVSGLLFLCVRFIQLINRDVDRKLLLQAAGAARTVRECRAKYFKNRCEPESRAPWLESQCLYWSRCMNQEIPEATDPQHSAVVWAETLAEIINGFLKPISAKSLSILLVGSCAIIIVSNMAFKSYRVTYVPITDSVSPKYTHDRQPDD</sequence>
<name>A0A0C7NBQ2_9SACH</name>
<organism evidence="3 4">
    <name type="scientific">Lachancea lanzarotensis</name>
    <dbReference type="NCBI Taxonomy" id="1245769"/>
    <lineage>
        <taxon>Eukaryota</taxon>
        <taxon>Fungi</taxon>
        <taxon>Dikarya</taxon>
        <taxon>Ascomycota</taxon>
        <taxon>Saccharomycotina</taxon>
        <taxon>Saccharomycetes</taxon>
        <taxon>Saccharomycetales</taxon>
        <taxon>Saccharomycetaceae</taxon>
        <taxon>Lachancea</taxon>
    </lineage>
</organism>
<dbReference type="HOGENOM" id="CLU_107711_0_0_1"/>
<dbReference type="GO" id="GO:0003682">
    <property type="term" value="F:chromatin binding"/>
    <property type="evidence" value="ECO:0007669"/>
    <property type="project" value="EnsemblFungi"/>
</dbReference>
<dbReference type="SMART" id="SM01042">
    <property type="entry name" value="Brr6_like_C_C"/>
    <property type="match status" value="1"/>
</dbReference>